<dbReference type="SMART" id="SM00862">
    <property type="entry name" value="Trans_reg_C"/>
    <property type="match status" value="1"/>
</dbReference>
<reference evidence="5 6" key="1">
    <citation type="submission" date="2018-01" db="EMBL/GenBank/DDBJ databases">
        <title>Co-occurrence of chitin degradation, pigmentation and bioactivity in marine Pseudoalteromonas.</title>
        <authorList>
            <person name="Paulsen S."/>
            <person name="Gram L."/>
            <person name="Machado H."/>
        </authorList>
    </citation>
    <scope>NUCLEOTIDE SEQUENCE [LARGE SCALE GENOMIC DNA]</scope>
    <source>
        <strain evidence="5 6">S3663</strain>
    </source>
</reference>
<dbReference type="EMBL" id="PPSW01000035">
    <property type="protein sequence ID" value="TLX45448.1"/>
    <property type="molecule type" value="Genomic_DNA"/>
</dbReference>
<organism evidence="5 6">
    <name type="scientific">Pseudoalteromonas phenolica</name>
    <dbReference type="NCBI Taxonomy" id="161398"/>
    <lineage>
        <taxon>Bacteria</taxon>
        <taxon>Pseudomonadati</taxon>
        <taxon>Pseudomonadota</taxon>
        <taxon>Gammaproteobacteria</taxon>
        <taxon>Alteromonadales</taxon>
        <taxon>Pseudoalteromonadaceae</taxon>
        <taxon>Pseudoalteromonas</taxon>
    </lineage>
</organism>
<comment type="caution">
    <text evidence="5">The sequence shown here is derived from an EMBL/GenBank/DDBJ whole genome shotgun (WGS) entry which is preliminary data.</text>
</comment>
<evidence type="ECO:0000256" key="1">
    <source>
        <dbReference type="ARBA" id="ARBA00023125"/>
    </source>
</evidence>
<evidence type="ECO:0000313" key="6">
    <source>
        <dbReference type="Proteomes" id="UP000309186"/>
    </source>
</evidence>
<dbReference type="SUPFAM" id="SSF46894">
    <property type="entry name" value="C-terminal effector domain of the bipartite response regulators"/>
    <property type="match status" value="1"/>
</dbReference>
<dbReference type="InterPro" id="IPR001867">
    <property type="entry name" value="OmpR/PhoB-type_DNA-bd"/>
</dbReference>
<feature type="DNA-binding region" description="OmpR/PhoB-type" evidence="2">
    <location>
        <begin position="4"/>
        <end position="108"/>
    </location>
</feature>
<dbReference type="InterPro" id="IPR016032">
    <property type="entry name" value="Sig_transdc_resp-reg_C-effctor"/>
</dbReference>
<dbReference type="OrthoDB" id="5693682at2"/>
<dbReference type="SUPFAM" id="SSF82171">
    <property type="entry name" value="DPP6 N-terminal domain-like"/>
    <property type="match status" value="1"/>
</dbReference>
<dbReference type="Pfam" id="PF00486">
    <property type="entry name" value="Trans_reg_C"/>
    <property type="match status" value="1"/>
</dbReference>
<keyword evidence="3" id="KW-0812">Transmembrane</keyword>
<dbReference type="Proteomes" id="UP000309186">
    <property type="component" value="Unassembled WGS sequence"/>
</dbReference>
<dbReference type="CDD" id="cd00383">
    <property type="entry name" value="trans_reg_C"/>
    <property type="match status" value="1"/>
</dbReference>
<dbReference type="PROSITE" id="PS51755">
    <property type="entry name" value="OMPR_PHOB"/>
    <property type="match status" value="1"/>
</dbReference>
<dbReference type="RefSeq" id="WP_138484247.1">
    <property type="nucleotide sequence ID" value="NZ_PPSW01000035.1"/>
</dbReference>
<dbReference type="Gene3D" id="2.130.10.10">
    <property type="entry name" value="YVTN repeat-like/Quinoprotein amine dehydrogenase"/>
    <property type="match status" value="1"/>
</dbReference>
<accession>A0A5R9PWZ6</accession>
<proteinExistence type="predicted"/>
<evidence type="ECO:0000256" key="3">
    <source>
        <dbReference type="SAM" id="Phobius"/>
    </source>
</evidence>
<sequence>MFINKVVHFLNWEFNPSTNTLNWLGKDASPNGSMSIELEAKQALLLSYLISIQGQIALREALQKHIWFDRYVDDKTINATISKLRRALGGDTKSIIKTHPKQGYSFTPNVLSDKSASTKHHSFKFKAMLSLLLLFTLFSVASFTVYFTKPHASETKVESQPVTSPQAIKPLTFITGWNSAPQLSKSNLLGFIHRDPELQTQHLIVQKSQNNQHREVFKIEHVRAFSWARNSDTLYFIKETDKQCHIIKRELVSVTPTYHDEVIKDCRTGMNLQSISVDSKQEWLYFPSRNSDTQVHSIKRYHMQQKITEQLTFPIKVHQMDSYAQINPANTHFAFIRFFQARHAQLMVYDLKDGSVEKLVTLETTHPLRVSWADNRTLVFNKNATTIATIDIKQRKTIEIYKTDKQISMPILNGKTLLVSVGQETNSNTVEVNLANDSLLPNYLARSPFTNYAGTTYRSHEHLKTAVISLRTGKQEVWLIENGIFTQLTHLKDSKLTYLLFSSNGSKLLFKQDTQLGLIDLTSKAITYLTLPYSEFKPPVFACHSEQTLLLPVRENNQWHLYKYNMYSQHSERLLNNINDFHQNCDLGTYYVTQPDKLGIYPLDSNWQITTEHIFFADRQFNHFRHWDADGEYIYALEGQNQLLQQHIESKEITRREIQELQTWGINVEYGHLILNKSHSMNTFVGETEISKSLL</sequence>
<dbReference type="GO" id="GO:0003677">
    <property type="term" value="F:DNA binding"/>
    <property type="evidence" value="ECO:0007669"/>
    <property type="project" value="UniProtKB-UniRule"/>
</dbReference>
<dbReference type="GO" id="GO:0000160">
    <property type="term" value="P:phosphorelay signal transduction system"/>
    <property type="evidence" value="ECO:0007669"/>
    <property type="project" value="InterPro"/>
</dbReference>
<evidence type="ECO:0000256" key="2">
    <source>
        <dbReference type="PROSITE-ProRule" id="PRU01091"/>
    </source>
</evidence>
<protein>
    <recommendedName>
        <fullName evidence="4">OmpR/PhoB-type domain-containing protein</fullName>
    </recommendedName>
</protein>
<dbReference type="AlphaFoldDB" id="A0A5R9PWZ6"/>
<dbReference type="Gene3D" id="1.10.10.10">
    <property type="entry name" value="Winged helix-like DNA-binding domain superfamily/Winged helix DNA-binding domain"/>
    <property type="match status" value="1"/>
</dbReference>
<feature type="domain" description="OmpR/PhoB-type" evidence="4">
    <location>
        <begin position="4"/>
        <end position="108"/>
    </location>
</feature>
<dbReference type="GO" id="GO:0006355">
    <property type="term" value="P:regulation of DNA-templated transcription"/>
    <property type="evidence" value="ECO:0007669"/>
    <property type="project" value="InterPro"/>
</dbReference>
<keyword evidence="1 2" id="KW-0238">DNA-binding</keyword>
<evidence type="ECO:0000313" key="5">
    <source>
        <dbReference type="EMBL" id="TLX45448.1"/>
    </source>
</evidence>
<keyword evidence="3" id="KW-1133">Transmembrane helix</keyword>
<dbReference type="InterPro" id="IPR015943">
    <property type="entry name" value="WD40/YVTN_repeat-like_dom_sf"/>
</dbReference>
<keyword evidence="3" id="KW-0472">Membrane</keyword>
<dbReference type="InterPro" id="IPR036388">
    <property type="entry name" value="WH-like_DNA-bd_sf"/>
</dbReference>
<feature type="transmembrane region" description="Helical" evidence="3">
    <location>
        <begin position="127"/>
        <end position="147"/>
    </location>
</feature>
<evidence type="ECO:0000259" key="4">
    <source>
        <dbReference type="PROSITE" id="PS51755"/>
    </source>
</evidence>
<gene>
    <name evidence="5" type="ORF">C1E24_19235</name>
</gene>
<name>A0A5R9PWZ6_9GAMM</name>